<feature type="compositionally biased region" description="Basic and acidic residues" evidence="8">
    <location>
        <begin position="1713"/>
        <end position="1723"/>
    </location>
</feature>
<feature type="compositionally biased region" description="Polar residues" evidence="8">
    <location>
        <begin position="1307"/>
        <end position="1320"/>
    </location>
</feature>
<feature type="region of interest" description="Disordered" evidence="8">
    <location>
        <begin position="1699"/>
        <end position="1758"/>
    </location>
</feature>
<feature type="compositionally biased region" description="Polar residues" evidence="8">
    <location>
        <begin position="798"/>
        <end position="807"/>
    </location>
</feature>
<evidence type="ECO:0000256" key="3">
    <source>
        <dbReference type="ARBA" id="ARBA00022490"/>
    </source>
</evidence>
<comment type="caution">
    <text evidence="11">The sequence shown here is derived from an EMBL/GenBank/DDBJ whole genome shotgun (WGS) entry which is preliminary data.</text>
</comment>
<gene>
    <name evidence="11" type="ORF">JTE90_008847</name>
</gene>
<accession>A0AAV6U2D2</accession>
<keyword evidence="5" id="KW-0378">Hydrolase</keyword>
<feature type="region of interest" description="Disordered" evidence="8">
    <location>
        <begin position="495"/>
        <end position="531"/>
    </location>
</feature>
<comment type="similarity">
    <text evidence="7">Belongs to the protein-tyrosine phosphatase family. Non-receptor class 4 subfamily.</text>
</comment>
<evidence type="ECO:0000256" key="6">
    <source>
        <dbReference type="ARBA" id="ARBA00022912"/>
    </source>
</evidence>
<evidence type="ECO:0000259" key="9">
    <source>
        <dbReference type="PROSITE" id="PS50055"/>
    </source>
</evidence>
<evidence type="ECO:0000256" key="4">
    <source>
        <dbReference type="ARBA" id="ARBA00022553"/>
    </source>
</evidence>
<name>A0AAV6U2D2_9ARAC</name>
<dbReference type="InterPro" id="IPR016130">
    <property type="entry name" value="Tyr_Pase_AS"/>
</dbReference>
<dbReference type="SMART" id="SM00194">
    <property type="entry name" value="PTPc"/>
    <property type="match status" value="1"/>
</dbReference>
<keyword evidence="6" id="KW-0904">Protein phosphatase</keyword>
<feature type="compositionally biased region" description="Polar residues" evidence="8">
    <location>
        <begin position="334"/>
        <end position="350"/>
    </location>
</feature>
<feature type="compositionally biased region" description="Basic and acidic residues" evidence="8">
    <location>
        <begin position="1452"/>
        <end position="1466"/>
    </location>
</feature>
<feature type="region of interest" description="Disordered" evidence="8">
    <location>
        <begin position="1566"/>
        <end position="1588"/>
    </location>
</feature>
<organism evidence="11 12">
    <name type="scientific">Oedothorax gibbosus</name>
    <dbReference type="NCBI Taxonomy" id="931172"/>
    <lineage>
        <taxon>Eukaryota</taxon>
        <taxon>Metazoa</taxon>
        <taxon>Ecdysozoa</taxon>
        <taxon>Arthropoda</taxon>
        <taxon>Chelicerata</taxon>
        <taxon>Arachnida</taxon>
        <taxon>Araneae</taxon>
        <taxon>Araneomorphae</taxon>
        <taxon>Entelegynae</taxon>
        <taxon>Araneoidea</taxon>
        <taxon>Linyphiidae</taxon>
        <taxon>Erigoninae</taxon>
        <taxon>Oedothorax</taxon>
    </lineage>
</organism>
<dbReference type="EMBL" id="JAFNEN010000755">
    <property type="protein sequence ID" value="KAG8177744.1"/>
    <property type="molecule type" value="Genomic_DNA"/>
</dbReference>
<feature type="region of interest" description="Disordered" evidence="8">
    <location>
        <begin position="1400"/>
        <end position="1434"/>
    </location>
</feature>
<feature type="compositionally biased region" description="Low complexity" evidence="8">
    <location>
        <begin position="401"/>
        <end position="422"/>
    </location>
</feature>
<dbReference type="Gene3D" id="3.90.190.10">
    <property type="entry name" value="Protein tyrosine phosphatase superfamily"/>
    <property type="match status" value="1"/>
</dbReference>
<sequence>MKPPLRTVLKNFLNHFENYEARRKSNDDQYEYEFQQLKNLTDTLREDPEYPCSIATKDVNRPKNRYKDIVPYDKSRVILPKCEGIPGSDYINASYVKGASGALAYIAAQGPLPNTVIDFWRMVWICDVQVVVMACNEKEAGKGKCECYWPQKGEVMNYGNIAVELISTSQVCPDFLIRTLLVKCGTQMRDVYQFHYTTWPDHGVPETVQPILELVRLMRDCQATEIMPILVHCSAGCGRTGTICAVDYVWACLRQGKLSEDFSLFEIAMELRRQRIAMIQTKEQYILAHRAVATLFEQQLSVIDCHIYVNVDEDGEPLMWKELTKKNVTNSKLRTSLSKETSPQKAILNNNKEERRISLDDSINKPTEIKPPIRISPQGDSEPGPQIKSSTEDKKQSFKTSVSGSLVSKSSDSSYSRNSILSQQSNDDSIPFIDDDEVCVRPNCGRAYLNMPSADSIIIHFDPFVDKVAEDSSPDADECLQEFKAKDIKEDLKEEDRANANAYSTLPSSSNKKKDYPINNRESYPPSNLGLSRFHNDSVSDIANSSADSIKGSSKKTSKVVRRPSIAKLKALFEKSGVSFKSSSEGGKRSLFRNNSHSVSRAGSAPPSLNMDKTTVDRESILSLVTRKFRSSSVHNEREISPECKHRRSTSDSFKEGFATLSRTVSFNLNKTFRGYSPSKAKPAKANVSETGRVSFVEDKSEEAVKSKGPEVQPKGKSMWYDKSSLPRPVTVAKPIEKYTMKDDAPKSPIDYYSDNSASSPGINKPPKLLPFFGTLNKTNGKDATAMWYSHTEEPNMQIETPTAKSSLETDPKPTYKRNNSKVLPFINSIAPWKKATTKSPISSPDSPKSITAFNQFPIPPAGGSKFYTAFEDSNKKPIISKLQDKAEETPVCPIPEEIIPLSIVTTDDSVTANDKVTTEVSNSSLPLVSESISFTKPLDKPEVSLSKENLSLNPRKDVPPAIPKKIGKHKQVELKQAPPKELEITLETSIPLSNEDNATPKEKSLLAPNVKEKLESVPSSPKDLYINVNIKAKKNIEQIENTIRNNPRGAIIDLTSRESYCMEDELDNALKQLSEPANDCQITANKGSSKFPGYEVIWPETSYPNGNYKLTPGIQHCKTGLCYSPPLRRSINANIGLVKCRSCSNINCLEQNENKSLDVSKEPSSIPSKQHFTDAVVELNTLLDKLTTRTLTDETEFDKIGKTLDRNLTPQNITSNKCESSKLKLAAKDNTETHSVTLLSKPNNLDGSPPKEEEIIFHFPPPPLIPPPADDLVSETFNIVRKNGSLLVSETSKTKDSSTDTSILNIQSPEESNDASNNPVPQPTPRKSKQALGLRRSASYTNVFPQKGDPGYENVFLEKYHTLNRLQIDPNISEQENKSLNNSNKEAAASYVNINPLTINSKSDKTTSSKQTTGSSLNNNFPPRTFVVDEGADNKNSTYGKLIHIPNTRLHISEENRTNHPDQIRKRPTPSTKSEKAPMPPDSKDIKSDIAKKFSSRKSEKAPLPPPLLQKSASAINAAKNRPNYVNFPLRTHKEEAKVLPAVHENITNNLMSSSAIGIGIRTQVETKNSHSPSRGQGLAHSQSDASVFKSLKDRKSQSLGRGMTGLDPKQLVLHKGLQKSKESTPVSSSDSSDSSYERIYFEKTKEQSERQCSVKEQIKALNSIKSFKKDMPVAPPRAKRRNTTEVNYAKVKNKEATPFLATSSSVQDQQKNSERKLHIHESPPALPVKTKDAFEIPDTNQRTAAWVQQSGFSSRR</sequence>
<dbReference type="PRINTS" id="PR00700">
    <property type="entry name" value="PRTYPHPHTASE"/>
</dbReference>
<dbReference type="EC" id="3.1.3.48" evidence="2"/>
<comment type="subcellular location">
    <subcellularLocation>
        <location evidence="1">Cytoplasm</location>
    </subcellularLocation>
</comment>
<feature type="region of interest" description="Disordered" evidence="8">
    <location>
        <begin position="580"/>
        <end position="612"/>
    </location>
</feature>
<feature type="compositionally biased region" description="Polar residues" evidence="8">
    <location>
        <begin position="592"/>
        <end position="601"/>
    </location>
</feature>
<proteinExistence type="inferred from homology"/>
<evidence type="ECO:0000256" key="8">
    <source>
        <dbReference type="SAM" id="MobiDB-lite"/>
    </source>
</evidence>
<feature type="domain" description="Tyrosine specific protein phosphatases" evidence="10">
    <location>
        <begin position="209"/>
        <end position="286"/>
    </location>
</feature>
<dbReference type="InterPro" id="IPR000387">
    <property type="entry name" value="Tyr_Pase_dom"/>
</dbReference>
<keyword evidence="3" id="KW-0963">Cytoplasm</keyword>
<feature type="region of interest" description="Disordered" evidence="8">
    <location>
        <begin position="699"/>
        <end position="723"/>
    </location>
</feature>
<feature type="compositionally biased region" description="Polar residues" evidence="8">
    <location>
        <begin position="1566"/>
        <end position="1587"/>
    </location>
</feature>
<evidence type="ECO:0000256" key="5">
    <source>
        <dbReference type="ARBA" id="ARBA00022801"/>
    </source>
</evidence>
<feature type="region of interest" description="Disordered" evidence="8">
    <location>
        <begin position="1451"/>
        <end position="1488"/>
    </location>
</feature>
<feature type="compositionally biased region" description="Basic and acidic residues" evidence="8">
    <location>
        <begin position="699"/>
        <end position="709"/>
    </location>
</feature>
<dbReference type="InterPro" id="IPR000242">
    <property type="entry name" value="PTP_cat"/>
</dbReference>
<dbReference type="GO" id="GO:0048666">
    <property type="term" value="P:neuron development"/>
    <property type="evidence" value="ECO:0007669"/>
    <property type="project" value="UniProtKB-ARBA"/>
</dbReference>
<evidence type="ECO:0000256" key="7">
    <source>
        <dbReference type="ARBA" id="ARBA00034734"/>
    </source>
</evidence>
<reference evidence="11 12" key="1">
    <citation type="journal article" date="2022" name="Nat. Ecol. Evol.">
        <title>A masculinizing supergene underlies an exaggerated male reproductive morph in a spider.</title>
        <authorList>
            <person name="Hendrickx F."/>
            <person name="De Corte Z."/>
            <person name="Sonet G."/>
            <person name="Van Belleghem S.M."/>
            <person name="Kostlbacher S."/>
            <person name="Vangestel C."/>
        </authorList>
    </citation>
    <scope>NUCLEOTIDE SEQUENCE [LARGE SCALE GENOMIC DNA]</scope>
    <source>
        <strain evidence="11">W744_W776</strain>
    </source>
</reference>
<dbReference type="InterPro" id="IPR003595">
    <property type="entry name" value="Tyr_Pase_cat"/>
</dbReference>
<feature type="region of interest" description="Disordered" evidence="8">
    <location>
        <begin position="745"/>
        <end position="766"/>
    </location>
</feature>
<feature type="domain" description="Tyrosine-protein phosphatase" evidence="9">
    <location>
        <begin position="30"/>
        <end position="295"/>
    </location>
</feature>
<keyword evidence="12" id="KW-1185">Reference proteome</keyword>
<feature type="compositionally biased region" description="Polar residues" evidence="8">
    <location>
        <begin position="1702"/>
        <end position="1712"/>
    </location>
</feature>
<dbReference type="GO" id="GO:0005737">
    <property type="term" value="C:cytoplasm"/>
    <property type="evidence" value="ECO:0007669"/>
    <property type="project" value="UniProtKB-SubCell"/>
</dbReference>
<evidence type="ECO:0000313" key="12">
    <source>
        <dbReference type="Proteomes" id="UP000827092"/>
    </source>
</evidence>
<dbReference type="InterPro" id="IPR029021">
    <property type="entry name" value="Prot-tyrosine_phosphatase-like"/>
</dbReference>
<dbReference type="GO" id="GO:0005634">
    <property type="term" value="C:nucleus"/>
    <property type="evidence" value="ECO:0007669"/>
    <property type="project" value="TreeGrafter"/>
</dbReference>
<dbReference type="PROSITE" id="PS00383">
    <property type="entry name" value="TYR_PHOSPHATASE_1"/>
    <property type="match status" value="1"/>
</dbReference>
<dbReference type="SUPFAM" id="SSF52799">
    <property type="entry name" value="(Phosphotyrosine protein) phosphatases II"/>
    <property type="match status" value="1"/>
</dbReference>
<dbReference type="PANTHER" id="PTHR45983:SF2">
    <property type="entry name" value="PROTEIN-TYROSINE-PHOSPHATASE"/>
    <property type="match status" value="1"/>
</dbReference>
<keyword evidence="4" id="KW-0597">Phosphoprotein</keyword>
<dbReference type="FunFam" id="3.90.190.10:FF:000045">
    <property type="entry name" value="Tyrosine-protein phosphatase non-receptor type 12"/>
    <property type="match status" value="1"/>
</dbReference>
<feature type="compositionally biased region" description="Polar residues" evidence="8">
    <location>
        <begin position="501"/>
        <end position="510"/>
    </location>
</feature>
<dbReference type="PANTHER" id="PTHR45983">
    <property type="entry name" value="TYROSINE PHOSPHATSE N18, PUTATIVE-RELATED"/>
    <property type="match status" value="1"/>
</dbReference>
<dbReference type="Pfam" id="PF00102">
    <property type="entry name" value="Y_phosphatase"/>
    <property type="match status" value="1"/>
</dbReference>
<feature type="region of interest" description="Disordered" evidence="8">
    <location>
        <begin position="1307"/>
        <end position="1335"/>
    </location>
</feature>
<evidence type="ECO:0000313" key="11">
    <source>
        <dbReference type="EMBL" id="KAG8177744.1"/>
    </source>
</evidence>
<feature type="compositionally biased region" description="Polar residues" evidence="8">
    <location>
        <begin position="520"/>
        <end position="530"/>
    </location>
</feature>
<dbReference type="PROSITE" id="PS50055">
    <property type="entry name" value="TYR_PHOSPHATASE_PTP"/>
    <property type="match status" value="1"/>
</dbReference>
<dbReference type="Proteomes" id="UP000827092">
    <property type="component" value="Unassembled WGS sequence"/>
</dbReference>
<evidence type="ECO:0000256" key="2">
    <source>
        <dbReference type="ARBA" id="ARBA00013064"/>
    </source>
</evidence>
<protein>
    <recommendedName>
        <fullName evidence="2">protein-tyrosine-phosphatase</fullName>
        <ecNumber evidence="2">3.1.3.48</ecNumber>
    </recommendedName>
</protein>
<feature type="region of interest" description="Disordered" evidence="8">
    <location>
        <begin position="1618"/>
        <end position="1638"/>
    </location>
</feature>
<dbReference type="GO" id="GO:0004726">
    <property type="term" value="F:non-membrane spanning protein tyrosine phosphatase activity"/>
    <property type="evidence" value="ECO:0007669"/>
    <property type="project" value="InterPro"/>
</dbReference>
<dbReference type="PROSITE" id="PS50056">
    <property type="entry name" value="TYR_PHOSPHATASE_2"/>
    <property type="match status" value="1"/>
</dbReference>
<feature type="compositionally biased region" description="Basic and acidic residues" evidence="8">
    <location>
        <begin position="351"/>
        <end position="363"/>
    </location>
</feature>
<feature type="region of interest" description="Disordered" evidence="8">
    <location>
        <begin position="334"/>
        <end position="433"/>
    </location>
</feature>
<feature type="compositionally biased region" description="Polar residues" evidence="8">
    <location>
        <begin position="1740"/>
        <end position="1758"/>
    </location>
</feature>
<evidence type="ECO:0000256" key="1">
    <source>
        <dbReference type="ARBA" id="ARBA00004496"/>
    </source>
</evidence>
<evidence type="ECO:0000259" key="10">
    <source>
        <dbReference type="PROSITE" id="PS50056"/>
    </source>
</evidence>
<dbReference type="SMART" id="SM00404">
    <property type="entry name" value="PTPc_motif"/>
    <property type="match status" value="1"/>
</dbReference>
<feature type="region of interest" description="Disordered" evidence="8">
    <location>
        <begin position="793"/>
        <end position="820"/>
    </location>
</feature>
<dbReference type="InterPro" id="IPR047170">
    <property type="entry name" value="PTN12/18/22"/>
</dbReference>